<dbReference type="Pfam" id="PF18545">
    <property type="entry name" value="HalOD1"/>
    <property type="match status" value="1"/>
</dbReference>
<gene>
    <name evidence="2" type="ORF">ACFO5R_14425</name>
</gene>
<comment type="caution">
    <text evidence="2">The sequence shown here is derived from an EMBL/GenBank/DDBJ whole genome shotgun (WGS) entry which is preliminary data.</text>
</comment>
<dbReference type="Proteomes" id="UP001595898">
    <property type="component" value="Unassembled WGS sequence"/>
</dbReference>
<evidence type="ECO:0000313" key="2">
    <source>
        <dbReference type="EMBL" id="MFC4543122.1"/>
    </source>
</evidence>
<dbReference type="RefSeq" id="WP_250140193.1">
    <property type="nucleotide sequence ID" value="NZ_JALIQP010000002.1"/>
</dbReference>
<sequence>MTSPPDSVESLEYDPDAETYRVAYDTATTSASRAVLAALDSIAPERLQRGGPLYDALDPDALDRILAPPRDDETAAERSVRFTYLGFRITAFSEGYLEIHSIRDGENEARSR</sequence>
<dbReference type="EMBL" id="JBHSFA010000007">
    <property type="protein sequence ID" value="MFC4543122.1"/>
    <property type="molecule type" value="Genomic_DNA"/>
</dbReference>
<accession>A0ABD5PR87</accession>
<evidence type="ECO:0000313" key="3">
    <source>
        <dbReference type="Proteomes" id="UP001595898"/>
    </source>
</evidence>
<reference evidence="2 3" key="1">
    <citation type="journal article" date="2019" name="Int. J. Syst. Evol. Microbiol.">
        <title>The Global Catalogue of Microorganisms (GCM) 10K type strain sequencing project: providing services to taxonomists for standard genome sequencing and annotation.</title>
        <authorList>
            <consortium name="The Broad Institute Genomics Platform"/>
            <consortium name="The Broad Institute Genome Sequencing Center for Infectious Disease"/>
            <person name="Wu L."/>
            <person name="Ma J."/>
        </authorList>
    </citation>
    <scope>NUCLEOTIDE SEQUENCE [LARGE SCALE GENOMIC DNA]</scope>
    <source>
        <strain evidence="2 3">WLHS5</strain>
    </source>
</reference>
<organism evidence="2 3">
    <name type="scientific">Halosolutus amylolyticus</name>
    <dbReference type="NCBI Taxonomy" id="2932267"/>
    <lineage>
        <taxon>Archaea</taxon>
        <taxon>Methanobacteriati</taxon>
        <taxon>Methanobacteriota</taxon>
        <taxon>Stenosarchaea group</taxon>
        <taxon>Halobacteria</taxon>
        <taxon>Halobacteriales</taxon>
        <taxon>Natrialbaceae</taxon>
        <taxon>Halosolutus</taxon>
    </lineage>
</organism>
<protein>
    <submittedName>
        <fullName evidence="2">HalOD1 output domain-containing protein</fullName>
    </submittedName>
</protein>
<evidence type="ECO:0000259" key="1">
    <source>
        <dbReference type="Pfam" id="PF18545"/>
    </source>
</evidence>
<name>A0ABD5PR87_9EURY</name>
<proteinExistence type="predicted"/>
<dbReference type="InterPro" id="IPR040624">
    <property type="entry name" value="HalOD1"/>
</dbReference>
<feature type="domain" description="Halobacterial output" evidence="1">
    <location>
        <begin position="29"/>
        <end position="100"/>
    </location>
</feature>
<dbReference type="AlphaFoldDB" id="A0ABD5PR87"/>
<keyword evidence="3" id="KW-1185">Reference proteome</keyword>